<dbReference type="InterPro" id="IPR008023">
    <property type="entry name" value="DUF748"/>
</dbReference>
<dbReference type="AlphaFoldDB" id="A0A432YLI4"/>
<dbReference type="Pfam" id="PF05359">
    <property type="entry name" value="DUF748"/>
    <property type="match status" value="1"/>
</dbReference>
<keyword evidence="3" id="KW-1185">Reference proteome</keyword>
<dbReference type="EMBL" id="PIPY01000005">
    <property type="protein sequence ID" value="RUO61800.1"/>
    <property type="molecule type" value="Genomic_DNA"/>
</dbReference>
<dbReference type="PANTHER" id="PTHR30441">
    <property type="entry name" value="DUF748 DOMAIN-CONTAINING PROTEIN"/>
    <property type="match status" value="1"/>
</dbReference>
<dbReference type="InterPro" id="IPR052894">
    <property type="entry name" value="AsmA-related"/>
</dbReference>
<protein>
    <recommendedName>
        <fullName evidence="4">DUF748 domain-containing protein</fullName>
    </recommendedName>
</protein>
<evidence type="ECO:0008006" key="4">
    <source>
        <dbReference type="Google" id="ProtNLM"/>
    </source>
</evidence>
<sequence length="801" mass="86532">MDRSSMQRLGCYLRMKWLSPRRVRFWLLALLVLYTLFGFFGLPWVVQSFAKSTVQEDFGRSLQIESVQTNPFTLNIQVNGLALADRDGSELLGWDELFVDFAWSSITNQAWTFTIIRLEQPVVHEERFASGETRWLRFVGDVSSDQTTTAPASEPAALPALRVNKLQVNDGVVRFTDHLEGGASAEASQVSLALQSLGLTVTDFTLQEGARFPLRVNGELRDGGTLTFDGSMQVLPNVALDVNADVNALALAQAEPYVRQFANVRLESGTLSLNGQLLSDAQQPLAFEGAAGVDGLSVKNALRDEALIGWQRVATEKVRLSLKDQQLQVDPVTVQGLTGRIVIYEDQTTNFGQLVADRRAEAGAAAGDSQSADDGSDEGANGEGTAPPLSVAVARIDFSDGAIHFADNSLPLPFSERIHTLNGEISTLNSSSAEPAKVTLQGEVAEYGLANVDGAIHAWHPTRDTRLRVKFRNLQVPEYSPYTVNFAGRKIAGGTMDVDLDYSIEDSQLDGENNLVLHDLKLGEKMAASDAMDLPLDLAIALLQDSNGVIDLSLPVSGDVNNPQFDIGAVIRQAIGKAITSVVTAPFRFLANLVGAGSEELSQVEFAAGSAELLAPQRQRIAKLREALQQRPQLVLELAGPYERDFDAPVMQRQQAASDMQQRLAEAGRADADPGLTLAANQELLEAMFLANYPGIQLEMVRADFTSPVGEDSEEVNFDALAYRNYLAERVVAAQVVTDADLYELANARAQAVRDALTGASDAAADAAPGIAAERVRIMPPDATDAMTDERIAMEAEVSAG</sequence>
<accession>A0A432YLI4</accession>
<dbReference type="OrthoDB" id="9757969at2"/>
<evidence type="ECO:0000313" key="3">
    <source>
        <dbReference type="Proteomes" id="UP000288259"/>
    </source>
</evidence>
<organism evidence="2 3">
    <name type="scientific">Pseudidiomarina insulisalsae</name>
    <dbReference type="NCBI Taxonomy" id="575789"/>
    <lineage>
        <taxon>Bacteria</taxon>
        <taxon>Pseudomonadati</taxon>
        <taxon>Pseudomonadota</taxon>
        <taxon>Gammaproteobacteria</taxon>
        <taxon>Alteromonadales</taxon>
        <taxon>Idiomarinaceae</taxon>
        <taxon>Pseudidiomarina</taxon>
    </lineage>
</organism>
<evidence type="ECO:0000256" key="1">
    <source>
        <dbReference type="SAM" id="MobiDB-lite"/>
    </source>
</evidence>
<feature type="compositionally biased region" description="Low complexity" evidence="1">
    <location>
        <begin position="362"/>
        <end position="373"/>
    </location>
</feature>
<feature type="region of interest" description="Disordered" evidence="1">
    <location>
        <begin position="362"/>
        <end position="386"/>
    </location>
</feature>
<comment type="caution">
    <text evidence="2">The sequence shown here is derived from an EMBL/GenBank/DDBJ whole genome shotgun (WGS) entry which is preliminary data.</text>
</comment>
<dbReference type="RefSeq" id="WP_126754260.1">
    <property type="nucleotide sequence ID" value="NZ_PIPY01000005.1"/>
</dbReference>
<evidence type="ECO:0000313" key="2">
    <source>
        <dbReference type="EMBL" id="RUO61800.1"/>
    </source>
</evidence>
<dbReference type="Proteomes" id="UP000288259">
    <property type="component" value="Unassembled WGS sequence"/>
</dbReference>
<dbReference type="GO" id="GO:0090313">
    <property type="term" value="P:regulation of protein targeting to membrane"/>
    <property type="evidence" value="ECO:0007669"/>
    <property type="project" value="TreeGrafter"/>
</dbReference>
<name>A0A432YLI4_9GAMM</name>
<gene>
    <name evidence="2" type="ORF">CWI71_05415</name>
</gene>
<dbReference type="PANTHER" id="PTHR30441:SF8">
    <property type="entry name" value="DUF748 DOMAIN-CONTAINING PROTEIN"/>
    <property type="match status" value="1"/>
</dbReference>
<proteinExistence type="predicted"/>
<reference evidence="3" key="1">
    <citation type="journal article" date="2018" name="Front. Microbiol.">
        <title>Genome-Based Analysis Reveals the Taxonomy and Diversity of the Family Idiomarinaceae.</title>
        <authorList>
            <person name="Liu Y."/>
            <person name="Lai Q."/>
            <person name="Shao Z."/>
        </authorList>
    </citation>
    <scope>NUCLEOTIDE SEQUENCE [LARGE SCALE GENOMIC DNA]</scope>
    <source>
        <strain evidence="3">CVS-6</strain>
    </source>
</reference>
<dbReference type="GO" id="GO:0005886">
    <property type="term" value="C:plasma membrane"/>
    <property type="evidence" value="ECO:0007669"/>
    <property type="project" value="TreeGrafter"/>
</dbReference>